<dbReference type="PANTHER" id="PTHR43179:SF7">
    <property type="entry name" value="RHAMNOSYLTRANSFERASE WBBL"/>
    <property type="match status" value="1"/>
</dbReference>
<dbReference type="Proteomes" id="UP000831607">
    <property type="component" value="Chromosome"/>
</dbReference>
<evidence type="ECO:0000259" key="1">
    <source>
        <dbReference type="Pfam" id="PF00535"/>
    </source>
</evidence>
<dbReference type="EMBL" id="CP063982">
    <property type="protein sequence ID" value="UOD51432.1"/>
    <property type="molecule type" value="Genomic_DNA"/>
</dbReference>
<dbReference type="CDD" id="cd04186">
    <property type="entry name" value="GT_2_like_c"/>
    <property type="match status" value="1"/>
</dbReference>
<keyword evidence="3" id="KW-1185">Reference proteome</keyword>
<evidence type="ECO:0000313" key="2">
    <source>
        <dbReference type="EMBL" id="UOD51432.1"/>
    </source>
</evidence>
<proteinExistence type="predicted"/>
<accession>A0ABY4AMC7</accession>
<dbReference type="InterPro" id="IPR001173">
    <property type="entry name" value="Glyco_trans_2-like"/>
</dbReference>
<name>A0ABY4AMC7_9BURK</name>
<feature type="domain" description="Glycosyltransferase 2-like" evidence="1">
    <location>
        <begin position="2"/>
        <end position="170"/>
    </location>
</feature>
<evidence type="ECO:0000313" key="3">
    <source>
        <dbReference type="Proteomes" id="UP000831607"/>
    </source>
</evidence>
<dbReference type="Pfam" id="PF00535">
    <property type="entry name" value="Glycos_transf_2"/>
    <property type="match status" value="1"/>
</dbReference>
<dbReference type="Gene3D" id="3.90.550.10">
    <property type="entry name" value="Spore Coat Polysaccharide Biosynthesis Protein SpsA, Chain A"/>
    <property type="match status" value="1"/>
</dbReference>
<protein>
    <submittedName>
        <fullName evidence="2">Glycosyltransferase family 2 protein</fullName>
    </submittedName>
</protein>
<dbReference type="RefSeq" id="WP_243479897.1">
    <property type="nucleotide sequence ID" value="NZ_CP063982.1"/>
</dbReference>
<sequence length="416" mass="46019">MSFVIPLYNHLAESKKMLSSLQASLPDSLSYEIILADDASTDGTGAWLDSLNDPRVKVLKHETNLGFAANNNAAVRLADGAVLGLLNSDLIFSGGWFEQMLAVLESASLNSGLVGNVQRRVSDGSIDHVGVTISPEAQFSHSHEIPDLHTHHRKVVGVTGACVLTRKADFEAVGGFDETFLNGAEDIDLCYKLRAMGKSINVATQSVVQHHVSLSRKRNTDQDIRNSRHLFSKWGKEIRRDLADVWRRLLAENARGYRKYIAGDFSSELLESPNLLANLIAKMMIDREQAEWARRLQDSSDASPQPVAVTWRGLSYDTNLKQYVLEGEAEFFVRVDYASNFYICGAAVDVTAPNAQIEITVNGMQVLTVTFDRLKEVNAGIVGPLMLPSIQNVFRVRTTKPLILTHIVISDQRVDL</sequence>
<dbReference type="PANTHER" id="PTHR43179">
    <property type="entry name" value="RHAMNOSYLTRANSFERASE WBBL"/>
    <property type="match status" value="1"/>
</dbReference>
<dbReference type="SUPFAM" id="SSF53448">
    <property type="entry name" value="Nucleotide-diphospho-sugar transferases"/>
    <property type="match status" value="1"/>
</dbReference>
<organism evidence="2 3">
    <name type="scientific">Orrella daihaiensis</name>
    <dbReference type="NCBI Taxonomy" id="2782176"/>
    <lineage>
        <taxon>Bacteria</taxon>
        <taxon>Pseudomonadati</taxon>
        <taxon>Pseudomonadota</taxon>
        <taxon>Betaproteobacteria</taxon>
        <taxon>Burkholderiales</taxon>
        <taxon>Alcaligenaceae</taxon>
        <taxon>Orrella</taxon>
    </lineage>
</organism>
<gene>
    <name evidence="2" type="ORF">DHf2319_06300</name>
</gene>
<reference evidence="2 3" key="1">
    <citation type="submission" date="2020-11" db="EMBL/GenBank/DDBJ databases">
        <title>Algicoccus daihaiensis sp.nov., isolated from Daihai Lake in Inner Mongolia.</title>
        <authorList>
            <person name="Kai J."/>
        </authorList>
    </citation>
    <scope>NUCLEOTIDE SEQUENCE [LARGE SCALE GENOMIC DNA]</scope>
    <source>
        <strain evidence="3">f23</strain>
    </source>
</reference>
<dbReference type="InterPro" id="IPR029044">
    <property type="entry name" value="Nucleotide-diphossugar_trans"/>
</dbReference>